<comment type="caution">
    <text evidence="1">The sequence shown here is derived from an EMBL/GenBank/DDBJ whole genome shotgun (WGS) entry which is preliminary data.</text>
</comment>
<dbReference type="Proteomes" id="UP000824890">
    <property type="component" value="Unassembled WGS sequence"/>
</dbReference>
<protein>
    <submittedName>
        <fullName evidence="1">Uncharacterized protein</fullName>
    </submittedName>
</protein>
<feature type="non-terminal residue" evidence="1">
    <location>
        <position position="1"/>
    </location>
</feature>
<evidence type="ECO:0000313" key="1">
    <source>
        <dbReference type="EMBL" id="KAH0939885.1"/>
    </source>
</evidence>
<keyword evidence="2" id="KW-1185">Reference proteome</keyword>
<reference evidence="1 2" key="1">
    <citation type="submission" date="2021-05" db="EMBL/GenBank/DDBJ databases">
        <title>Genome Assembly of Synthetic Allotetraploid Brassica napus Reveals Homoeologous Exchanges between Subgenomes.</title>
        <authorList>
            <person name="Davis J.T."/>
        </authorList>
    </citation>
    <scope>NUCLEOTIDE SEQUENCE [LARGE SCALE GENOMIC DNA]</scope>
    <source>
        <strain evidence="2">cv. Da-Ae</strain>
        <tissue evidence="1">Seedling</tissue>
    </source>
</reference>
<proteinExistence type="predicted"/>
<sequence length="80" mass="9489">CNHYIIYLFTSNFGEENKNYNVESIFLCHQLWIKVKTKLMLNLCHQPNTDQEEISKLPFSKAKDNRKSSSNFPDFCNWSP</sequence>
<accession>A0ABQ8EE39</accession>
<gene>
    <name evidence="1" type="ORF">HID58_007346</name>
</gene>
<evidence type="ECO:0000313" key="2">
    <source>
        <dbReference type="Proteomes" id="UP000824890"/>
    </source>
</evidence>
<dbReference type="EMBL" id="JAGKQM010000002">
    <property type="protein sequence ID" value="KAH0939885.1"/>
    <property type="molecule type" value="Genomic_DNA"/>
</dbReference>
<organism evidence="1 2">
    <name type="scientific">Brassica napus</name>
    <name type="common">Rape</name>
    <dbReference type="NCBI Taxonomy" id="3708"/>
    <lineage>
        <taxon>Eukaryota</taxon>
        <taxon>Viridiplantae</taxon>
        <taxon>Streptophyta</taxon>
        <taxon>Embryophyta</taxon>
        <taxon>Tracheophyta</taxon>
        <taxon>Spermatophyta</taxon>
        <taxon>Magnoliopsida</taxon>
        <taxon>eudicotyledons</taxon>
        <taxon>Gunneridae</taxon>
        <taxon>Pentapetalae</taxon>
        <taxon>rosids</taxon>
        <taxon>malvids</taxon>
        <taxon>Brassicales</taxon>
        <taxon>Brassicaceae</taxon>
        <taxon>Brassiceae</taxon>
        <taxon>Brassica</taxon>
    </lineage>
</organism>
<name>A0ABQ8EE39_BRANA</name>